<reference evidence="2 3" key="1">
    <citation type="submission" date="2011-08" db="EMBL/GenBank/DDBJ databases">
        <title>The Genome Sequence of Plasmodium vivax Brazil I.</title>
        <authorList>
            <consortium name="The Broad Institute Genome Sequencing Platform"/>
            <consortium name="The Broad Institute Genome Sequencing Center for Infectious Disease"/>
            <person name="Neafsey D."/>
            <person name="Carlton J."/>
            <person name="Barnwell J."/>
            <person name="Collins W."/>
            <person name="Escalante A."/>
            <person name="Mullikin J."/>
            <person name="Saul A."/>
            <person name="Guigo R."/>
            <person name="Camara F."/>
            <person name="Young S.K."/>
            <person name="Zeng Q."/>
            <person name="Gargeya S."/>
            <person name="Fitzgerald M."/>
            <person name="Haas B."/>
            <person name="Abouelleil A."/>
            <person name="Alvarado L."/>
            <person name="Arachchi H.M."/>
            <person name="Berlin A."/>
            <person name="Brown A."/>
            <person name="Chapman S.B."/>
            <person name="Chen Z."/>
            <person name="Dunbar C."/>
            <person name="Freedman E."/>
            <person name="Gearin G."/>
            <person name="Gellesch M."/>
            <person name="Goldberg J."/>
            <person name="Griggs A."/>
            <person name="Gujja S."/>
            <person name="Heiman D."/>
            <person name="Howarth C."/>
            <person name="Larson L."/>
            <person name="Lui A."/>
            <person name="MacDonald P.J.P."/>
            <person name="Montmayeur A."/>
            <person name="Murphy C."/>
            <person name="Neiman D."/>
            <person name="Pearson M."/>
            <person name="Priest M."/>
            <person name="Roberts A."/>
            <person name="Saif S."/>
            <person name="Shea T."/>
            <person name="Shenoy N."/>
            <person name="Sisk P."/>
            <person name="Stolte C."/>
            <person name="Sykes S."/>
            <person name="Wortman J."/>
            <person name="Nusbaum C."/>
            <person name="Birren B."/>
        </authorList>
    </citation>
    <scope>NUCLEOTIDE SEQUENCE [LARGE SCALE GENOMIC DNA]</scope>
    <source>
        <strain evidence="2 3">Brazil I</strain>
    </source>
</reference>
<feature type="compositionally biased region" description="Basic and acidic residues" evidence="1">
    <location>
        <begin position="230"/>
        <end position="241"/>
    </location>
</feature>
<dbReference type="Pfam" id="PF05795">
    <property type="entry name" value="Plasmodium_Vir"/>
    <property type="match status" value="1"/>
</dbReference>
<protein>
    <submittedName>
        <fullName evidence="2">Variable surface protein Vir21</fullName>
    </submittedName>
</protein>
<evidence type="ECO:0000313" key="2">
    <source>
        <dbReference type="EMBL" id="KMZ84953.1"/>
    </source>
</evidence>
<name>A0A0J9VEM1_PLAV1</name>
<accession>A0A0J9VEM1</accession>
<dbReference type="InterPro" id="IPR008780">
    <property type="entry name" value="Plasmodium_Vir"/>
</dbReference>
<proteinExistence type="predicted"/>
<dbReference type="AlphaFoldDB" id="A0A0J9VEM1"/>
<feature type="region of interest" description="Disordered" evidence="1">
    <location>
        <begin position="223"/>
        <end position="264"/>
    </location>
</feature>
<feature type="region of interest" description="Disordered" evidence="1">
    <location>
        <begin position="281"/>
        <end position="311"/>
    </location>
</feature>
<evidence type="ECO:0000313" key="3">
    <source>
        <dbReference type="Proteomes" id="UP000053327"/>
    </source>
</evidence>
<dbReference type="OrthoDB" id="384443at2759"/>
<feature type="compositionally biased region" description="Acidic residues" evidence="1">
    <location>
        <begin position="254"/>
        <end position="264"/>
    </location>
</feature>
<feature type="compositionally biased region" description="Polar residues" evidence="1">
    <location>
        <begin position="292"/>
        <end position="311"/>
    </location>
</feature>
<dbReference type="Proteomes" id="UP000053327">
    <property type="component" value="Unassembled WGS sequence"/>
</dbReference>
<gene>
    <name evidence="2" type="ORF">PVBG_05880</name>
</gene>
<sequence length="386" mass="44356">MAPSAKTYTLTKLSSENDELKDTYLYEFYLHHFDKECDNSAGSSDFCVSYNGDEPLDPSLHEFYGKLERNLKRIPILSTDPTEDKHKLCFYLKYWFYDQVISKNIQNNQITQLLNIWEQNKSKKCPECKCELDVKSLHNIKGLKQYYDYYLFLEAYKNTETMSKEIYNKKYCKYLEDARVSYILFTTECFSKYPLSVKEYCNEFIEYIMEYLKIDENSSISCQPVESTEEGDKSRHVEVKASGKTSAPHGGRGEDEDDDDVAEEEAVERVFISPLTTGLHTGGHSTLHRSTETNQHMANAHSSPTSEVTSRKTSTVASVSSVGIGCTLYLLYKFTPAGSLLYPRVQNIKNKINNLIGGQTEVQQDAYNFYPTHMDNNRFNIAYQSG</sequence>
<dbReference type="EMBL" id="KQ234850">
    <property type="protein sequence ID" value="KMZ84953.1"/>
    <property type="molecule type" value="Genomic_DNA"/>
</dbReference>
<evidence type="ECO:0000256" key="1">
    <source>
        <dbReference type="SAM" id="MobiDB-lite"/>
    </source>
</evidence>
<organism evidence="2 3">
    <name type="scientific">Plasmodium vivax (strain Brazil I)</name>
    <dbReference type="NCBI Taxonomy" id="1033975"/>
    <lineage>
        <taxon>Eukaryota</taxon>
        <taxon>Sar</taxon>
        <taxon>Alveolata</taxon>
        <taxon>Apicomplexa</taxon>
        <taxon>Aconoidasida</taxon>
        <taxon>Haemosporida</taxon>
        <taxon>Plasmodiidae</taxon>
        <taxon>Plasmodium</taxon>
        <taxon>Plasmodium (Plasmodium)</taxon>
    </lineage>
</organism>